<feature type="compositionally biased region" description="Basic and acidic residues" evidence="18">
    <location>
        <begin position="1"/>
        <end position="12"/>
    </location>
</feature>
<feature type="region of interest" description="Disordered" evidence="18">
    <location>
        <begin position="1073"/>
        <end position="1092"/>
    </location>
</feature>
<keyword evidence="7" id="KW-0524">Neurogenesis</keyword>
<evidence type="ECO:0000259" key="19">
    <source>
        <dbReference type="PROSITE" id="PS50105"/>
    </source>
</evidence>
<feature type="region of interest" description="Disordered" evidence="18">
    <location>
        <begin position="412"/>
        <end position="431"/>
    </location>
</feature>
<dbReference type="FunFam" id="1.10.150.50:FF:000008">
    <property type="entry name" value="Neurabin-1 isoform 1-like protein"/>
    <property type="match status" value="1"/>
</dbReference>
<feature type="compositionally biased region" description="Polar residues" evidence="18">
    <location>
        <begin position="273"/>
        <end position="289"/>
    </location>
</feature>
<dbReference type="GO" id="GO:0015629">
    <property type="term" value="C:actin cytoskeleton"/>
    <property type="evidence" value="ECO:0007669"/>
    <property type="project" value="TreeGrafter"/>
</dbReference>
<dbReference type="FunFam" id="2.30.42.10:FF:000010">
    <property type="entry name" value="Neurabin-1 isoform 1"/>
    <property type="match status" value="1"/>
</dbReference>
<evidence type="ECO:0000256" key="16">
    <source>
        <dbReference type="ARBA" id="ARBA00082439"/>
    </source>
</evidence>
<keyword evidence="6" id="KW-0221">Differentiation</keyword>
<feature type="compositionally biased region" description="Basic and acidic residues" evidence="18">
    <location>
        <begin position="1017"/>
        <end position="1027"/>
    </location>
</feature>
<name>A0A6J3FU12_SAPAP</name>
<dbReference type="Pfam" id="PF07647">
    <property type="entry name" value="SAM_2"/>
    <property type="match status" value="1"/>
</dbReference>
<evidence type="ECO:0000256" key="12">
    <source>
        <dbReference type="ARBA" id="ARBA00034102"/>
    </source>
</evidence>
<keyword evidence="3" id="KW-0963">Cytoplasm</keyword>
<feature type="domain" description="PDZ" evidence="20">
    <location>
        <begin position="503"/>
        <end position="591"/>
    </location>
</feature>
<evidence type="ECO:0000313" key="25">
    <source>
        <dbReference type="RefSeq" id="XP_032108799.1"/>
    </source>
</evidence>
<evidence type="ECO:0000256" key="1">
    <source>
        <dbReference type="ARBA" id="ARBA00004245"/>
    </source>
</evidence>
<dbReference type="GeneID" id="116533264"/>
<evidence type="ECO:0000256" key="5">
    <source>
        <dbReference type="ARBA" id="ARBA00022599"/>
    </source>
</evidence>
<dbReference type="InterPro" id="IPR001478">
    <property type="entry name" value="PDZ"/>
</dbReference>
<dbReference type="PANTHER" id="PTHR16154:SF22">
    <property type="entry name" value="NEURABIN-1"/>
    <property type="match status" value="1"/>
</dbReference>
<dbReference type="InterPro" id="IPR040645">
    <property type="entry name" value="Neurabin-1/2_PDZ"/>
</dbReference>
<dbReference type="PROSITE" id="PS50106">
    <property type="entry name" value="PDZ"/>
    <property type="match status" value="1"/>
</dbReference>
<protein>
    <recommendedName>
        <fullName evidence="13">Neurabin-1</fullName>
    </recommendedName>
    <alternativeName>
        <fullName evidence="15">Neurabin-I</fullName>
    </alternativeName>
    <alternativeName>
        <fullName evidence="14">Neural tissue-specific F-actin-binding protein I</fullName>
    </alternativeName>
    <alternativeName>
        <fullName evidence="16">Protein phosphatase 1 regulatory subunit 9A</fullName>
    </alternativeName>
</protein>
<keyword evidence="5" id="KW-0771">Synaptosome</keyword>
<feature type="region of interest" description="Disordered" evidence="18">
    <location>
        <begin position="1334"/>
        <end position="1381"/>
    </location>
</feature>
<dbReference type="PROSITE" id="PS50105">
    <property type="entry name" value="SAM_DOMAIN"/>
    <property type="match status" value="1"/>
</dbReference>
<feature type="coiled-coil region" evidence="17">
    <location>
        <begin position="701"/>
        <end position="798"/>
    </location>
</feature>
<evidence type="ECO:0000256" key="3">
    <source>
        <dbReference type="ARBA" id="ARBA00022490"/>
    </source>
</evidence>
<dbReference type="GO" id="GO:0014069">
    <property type="term" value="C:postsynaptic density"/>
    <property type="evidence" value="ECO:0007669"/>
    <property type="project" value="TreeGrafter"/>
</dbReference>
<sequence length="1381" mass="154820">MLKTESSGERTTLRSASPHRNAYRTEFQALKSTFDKPKSDGEQKTKEGEGSQQSRGRKYGSNVNRIKNLFMQMGMEPNENAAVIAKTRGKGGHSSPQRRMKPKEFLEKTDGSVVKLESSVSERISRFDTMYDGPSYSKFTETRKMFERSVHESGQNNRYSPKKEKAGGSEPQDEWGGSKSNRGSTDSLDSLSSRTEAVSPTVSQLSAVFENTDSPSAIISEKAENNEYSVTGHYPLNLPSVTVTNLDTFGHLKDSNSWSSNKQGVDKEDAHKSNTTPVPEVASKSTSLASIPGGEIQQSKETEDATTNQQTPDSIDKDSPEEPCAESKAMPKSEIPLPQSQPLEDAETNLVGSEAAKQQRKELAGGDFTSPDASASSCGKEVPEDSNNFDSSHVYMHSDYNVYRVRSRYNSDWGETGTEQDEEEDSDENNYYQPDMEYSEIVGLPEEEEIPANRKIKFSSAPIKVFNTYSNEDYDRRNDEVDPVAASAEYELEKRVEKLELFPVELEKDEDGLGISIIGMGVGADAGLEKLGIFVKTVTEGGAAQRDGRIQVNDQIVEVDGISLVGVTQNFAATVLRNTKGNVRFVIGREKPGQVSEVAQLISQTLEQERRQRELLEQHYAQYDADDDENTVAELQGVSGNCNNNNNYFLKTGEYATDEEEDEVGPVLPGSDMAIEVFELPENEDMFSPSDLDTSKLSHKFKELQIKHAVTEAEIQKLKTKLQAAENEKVRWELEKTQLQQNIEENKERMLKLESYWIEAQTLCHTVNEHLKETQSQYQALEKKYNKAKKLIKDFQQKELDFIKRQEAERKKIEDLEKAHLVEVQGLQVRIRDLEAEVFRLLKQNGTQVNNNNNIFERRTSLGEVSKGDTMENLDVKQTSCQDGLSQDLNEAVPETERLDSKALKTRAQLSVKNRRQRPSRTRLYDSVSSTDGEDSLERKPSNSFYNHMHITKLLPPKGLRTSSPESDSGVPPLTPVASNVPFSSDHIAEFQEEPLDPEMGPLSSMWGDTSLFSTSKSDHDIEESPCHHQATNKKILQEKDDAKDPKSLRASSSLAVQGGKIKRKFVDLGTPLRRNSNKGKKWKEKEKEASRFSAGNRVFRGRLENWTPKPRSAAQTSTRSPCMPFSWFNDSRKGSYSFRNLPAPASSLQPSPETLISDKKGSKVENTWITKANKRNPNPSSSSIFGRHSQLMSVVWIQETNNFTFNDDFSPSSTSSADLSGLGAEPKTPGISQSLALSSDESLDMIDDEILDDGQSPKHSQCQNRAVQEWSVQQVSHWLMSLNLEQYVSEFSAQNITGEQLLQLDGNKLKALGMTASQDRAVVKKKLKEMKMSLEKARKAQEKMEKQREKLRRKEQEQMQRKSKKTEKMTSTAAEGAGEQ</sequence>
<evidence type="ECO:0000259" key="20">
    <source>
        <dbReference type="PROSITE" id="PS50106"/>
    </source>
</evidence>
<feature type="compositionally biased region" description="Polar residues" evidence="18">
    <location>
        <begin position="1208"/>
        <end position="1219"/>
    </location>
</feature>
<feature type="compositionally biased region" description="Polar residues" evidence="18">
    <location>
        <begin position="1007"/>
        <end position="1016"/>
    </location>
</feature>
<dbReference type="RefSeq" id="XP_032108799.1">
    <property type="nucleotide sequence ID" value="XM_032252908.1"/>
</dbReference>
<dbReference type="GO" id="GO:0005737">
    <property type="term" value="C:cytoplasm"/>
    <property type="evidence" value="ECO:0007669"/>
    <property type="project" value="TreeGrafter"/>
</dbReference>
<evidence type="ECO:0000256" key="15">
    <source>
        <dbReference type="ARBA" id="ARBA00077125"/>
    </source>
</evidence>
<evidence type="ECO:0000256" key="2">
    <source>
        <dbReference type="ARBA" id="ARBA00022473"/>
    </source>
</evidence>
<feature type="compositionally biased region" description="Basic and acidic residues" evidence="18">
    <location>
        <begin position="1334"/>
        <end position="1361"/>
    </location>
</feature>
<feature type="compositionally biased region" description="Basic and acidic residues" evidence="18">
    <location>
        <begin position="1036"/>
        <end position="1048"/>
    </location>
</feature>
<dbReference type="RefSeq" id="XP_032108796.1">
    <property type="nucleotide sequence ID" value="XM_032252905.1"/>
</dbReference>
<dbReference type="CDD" id="cd06790">
    <property type="entry name" value="PDZ_neurabin-like"/>
    <property type="match status" value="1"/>
</dbReference>
<dbReference type="Gene3D" id="1.10.150.50">
    <property type="entry name" value="Transcription Factor, Ets-1"/>
    <property type="match status" value="1"/>
</dbReference>
<feature type="coiled-coil region" evidence="17">
    <location>
        <begin position="599"/>
        <end position="626"/>
    </location>
</feature>
<keyword evidence="11" id="KW-0206">Cytoskeleton</keyword>
<evidence type="ECO:0000313" key="24">
    <source>
        <dbReference type="RefSeq" id="XP_032108798.1"/>
    </source>
</evidence>
<evidence type="ECO:0000256" key="6">
    <source>
        <dbReference type="ARBA" id="ARBA00022782"/>
    </source>
</evidence>
<evidence type="ECO:0000313" key="21">
    <source>
        <dbReference type="Proteomes" id="UP000504640"/>
    </source>
</evidence>
<dbReference type="CTD" id="55607"/>
<evidence type="ECO:0000256" key="4">
    <source>
        <dbReference type="ARBA" id="ARBA00022553"/>
    </source>
</evidence>
<reference evidence="22 23" key="1">
    <citation type="submission" date="2025-04" db="UniProtKB">
        <authorList>
            <consortium name="RefSeq"/>
        </authorList>
    </citation>
    <scope>IDENTIFICATION</scope>
    <source>
        <tissue evidence="22 23">Blood</tissue>
    </source>
</reference>
<feature type="region of interest" description="Disordered" evidence="18">
    <location>
        <begin position="87"/>
        <end position="117"/>
    </location>
</feature>
<feature type="compositionally biased region" description="Acidic residues" evidence="18">
    <location>
        <begin position="418"/>
        <end position="428"/>
    </location>
</feature>
<accession>A0A6J3FU12</accession>
<keyword evidence="9 17" id="KW-0175">Coiled coil</keyword>
<evidence type="ECO:0000313" key="22">
    <source>
        <dbReference type="RefSeq" id="XP_032108796.1"/>
    </source>
</evidence>
<dbReference type="RefSeq" id="XP_032108798.1">
    <property type="nucleotide sequence ID" value="XM_032252907.1"/>
</dbReference>
<keyword evidence="4" id="KW-0597">Phosphoprotein</keyword>
<dbReference type="InterPro" id="IPR036034">
    <property type="entry name" value="PDZ_sf"/>
</dbReference>
<evidence type="ECO:0000256" key="10">
    <source>
        <dbReference type="ARBA" id="ARBA00023203"/>
    </source>
</evidence>
<dbReference type="Gene3D" id="2.30.42.10">
    <property type="match status" value="1"/>
</dbReference>
<feature type="region of interest" description="Disordered" evidence="18">
    <location>
        <begin position="254"/>
        <end position="393"/>
    </location>
</feature>
<dbReference type="InterPro" id="IPR013761">
    <property type="entry name" value="SAM/pointed_sf"/>
</dbReference>
<dbReference type="SMART" id="SM00228">
    <property type="entry name" value="PDZ"/>
    <property type="match status" value="1"/>
</dbReference>
<feature type="compositionally biased region" description="Polar residues" evidence="18">
    <location>
        <begin position="196"/>
        <end position="213"/>
    </location>
</feature>
<evidence type="ECO:0000256" key="7">
    <source>
        <dbReference type="ARBA" id="ARBA00022902"/>
    </source>
</evidence>
<dbReference type="Pfam" id="PF17817">
    <property type="entry name" value="PDZ_5"/>
    <property type="match status" value="1"/>
</dbReference>
<proteinExistence type="predicted"/>
<evidence type="ECO:0000256" key="11">
    <source>
        <dbReference type="ARBA" id="ARBA00023212"/>
    </source>
</evidence>
<evidence type="ECO:0000256" key="9">
    <source>
        <dbReference type="ARBA" id="ARBA00023054"/>
    </source>
</evidence>
<dbReference type="InterPro" id="IPR001660">
    <property type="entry name" value="SAM"/>
</dbReference>
<comment type="subcellular location">
    <subcellularLocation>
        <location evidence="1">Cytoplasm</location>
        <location evidence="1">Cytoskeleton</location>
    </subcellularLocation>
    <subcellularLocation>
        <location evidence="12">Synapse</location>
        <location evidence="12">Synaptosome</location>
    </subcellularLocation>
</comment>
<evidence type="ECO:0000256" key="17">
    <source>
        <dbReference type="SAM" id="Coils"/>
    </source>
</evidence>
<evidence type="ECO:0000256" key="14">
    <source>
        <dbReference type="ARBA" id="ARBA00076637"/>
    </source>
</evidence>
<keyword evidence="21" id="KW-1185">Reference proteome</keyword>
<organism evidence="21 23">
    <name type="scientific">Sapajus apella</name>
    <name type="common">Brown-capped capuchin</name>
    <name type="synonym">Cebus apella</name>
    <dbReference type="NCBI Taxonomy" id="9515"/>
    <lineage>
        <taxon>Eukaryota</taxon>
        <taxon>Metazoa</taxon>
        <taxon>Chordata</taxon>
        <taxon>Craniata</taxon>
        <taxon>Vertebrata</taxon>
        <taxon>Euteleostomi</taxon>
        <taxon>Mammalia</taxon>
        <taxon>Eutheria</taxon>
        <taxon>Euarchontoglires</taxon>
        <taxon>Primates</taxon>
        <taxon>Haplorrhini</taxon>
        <taxon>Platyrrhini</taxon>
        <taxon>Cebidae</taxon>
        <taxon>Cebinae</taxon>
        <taxon>Sapajus</taxon>
    </lineage>
</organism>
<feature type="region of interest" description="Disordered" evidence="18">
    <location>
        <begin position="909"/>
        <end position="944"/>
    </location>
</feature>
<feature type="compositionally biased region" description="Basic residues" evidence="18">
    <location>
        <begin position="87"/>
        <end position="101"/>
    </location>
</feature>
<dbReference type="SUPFAM" id="SSF50156">
    <property type="entry name" value="PDZ domain-like"/>
    <property type="match status" value="1"/>
</dbReference>
<feature type="region of interest" description="Disordered" evidence="18">
    <location>
        <begin position="1"/>
        <end position="66"/>
    </location>
</feature>
<evidence type="ECO:0000256" key="13">
    <source>
        <dbReference type="ARBA" id="ARBA00067399"/>
    </source>
</evidence>
<dbReference type="SUPFAM" id="SSF47769">
    <property type="entry name" value="SAM/Pointed domain"/>
    <property type="match status" value="1"/>
</dbReference>
<dbReference type="RefSeq" id="XP_032108797.1">
    <property type="nucleotide sequence ID" value="XM_032252906.1"/>
</dbReference>
<feature type="region of interest" description="Disordered" evidence="18">
    <location>
        <begin position="147"/>
        <end position="213"/>
    </location>
</feature>
<evidence type="ECO:0000256" key="18">
    <source>
        <dbReference type="SAM" id="MobiDB-lite"/>
    </source>
</evidence>
<feature type="compositionally biased region" description="Low complexity" evidence="18">
    <location>
        <begin position="182"/>
        <end position="195"/>
    </location>
</feature>
<dbReference type="Proteomes" id="UP000504640">
    <property type="component" value="Unplaced"/>
</dbReference>
<dbReference type="GO" id="GO:0007015">
    <property type="term" value="P:actin filament organization"/>
    <property type="evidence" value="ECO:0007669"/>
    <property type="project" value="TreeGrafter"/>
</dbReference>
<dbReference type="GO" id="GO:0051015">
    <property type="term" value="F:actin filament binding"/>
    <property type="evidence" value="ECO:0007669"/>
    <property type="project" value="TreeGrafter"/>
</dbReference>
<keyword evidence="2" id="KW-0217">Developmental protein</keyword>
<dbReference type="InterPro" id="IPR043446">
    <property type="entry name" value="Neurabin-like"/>
</dbReference>
<dbReference type="SMART" id="SM00454">
    <property type="entry name" value="SAM"/>
    <property type="match status" value="1"/>
</dbReference>
<dbReference type="GO" id="GO:0030425">
    <property type="term" value="C:dendrite"/>
    <property type="evidence" value="ECO:0007669"/>
    <property type="project" value="TreeGrafter"/>
</dbReference>
<evidence type="ECO:0000313" key="23">
    <source>
        <dbReference type="RefSeq" id="XP_032108797.1"/>
    </source>
</evidence>
<gene>
    <name evidence="22 23 24 25" type="primary">PPP1R9A</name>
</gene>
<keyword evidence="8" id="KW-0770">Synapse</keyword>
<feature type="region of interest" description="Disordered" evidence="18">
    <location>
        <begin position="996"/>
        <end position="1055"/>
    </location>
</feature>
<dbReference type="PANTHER" id="PTHR16154">
    <property type="entry name" value="NEURABIN"/>
    <property type="match status" value="1"/>
</dbReference>
<feature type="region of interest" description="Disordered" evidence="18">
    <location>
        <begin position="956"/>
        <end position="981"/>
    </location>
</feature>
<dbReference type="GO" id="GO:0031175">
    <property type="term" value="P:neuron projection development"/>
    <property type="evidence" value="ECO:0007669"/>
    <property type="project" value="TreeGrafter"/>
</dbReference>
<feature type="region of interest" description="Disordered" evidence="18">
    <location>
        <begin position="1208"/>
        <end position="1234"/>
    </location>
</feature>
<evidence type="ECO:0000256" key="8">
    <source>
        <dbReference type="ARBA" id="ARBA00023018"/>
    </source>
</evidence>
<dbReference type="CDD" id="cd09512">
    <property type="entry name" value="SAM_Neurabin-like"/>
    <property type="match status" value="1"/>
</dbReference>
<keyword evidence="10" id="KW-0009">Actin-binding</keyword>
<feature type="compositionally biased region" description="Basic and acidic residues" evidence="18">
    <location>
        <begin position="33"/>
        <end position="49"/>
    </location>
</feature>
<feature type="domain" description="SAM" evidence="19">
    <location>
        <begin position="1271"/>
        <end position="1334"/>
    </location>
</feature>
<dbReference type="Pfam" id="PF00595">
    <property type="entry name" value="PDZ"/>
    <property type="match status" value="1"/>
</dbReference>
<dbReference type="GO" id="GO:0019722">
    <property type="term" value="P:calcium-mediated signaling"/>
    <property type="evidence" value="ECO:0007669"/>
    <property type="project" value="TreeGrafter"/>
</dbReference>